<dbReference type="Pfam" id="PF02770">
    <property type="entry name" value="Acyl-CoA_dh_M"/>
    <property type="match status" value="1"/>
</dbReference>
<protein>
    <submittedName>
        <fullName evidence="10">Isovaleryl-CoA dehydrogenase, putative</fullName>
    </submittedName>
</protein>
<dbReference type="InterPro" id="IPR046373">
    <property type="entry name" value="Acyl-CoA_Oxase/DH_mid-dom_sf"/>
</dbReference>
<reference evidence="10" key="1">
    <citation type="journal article" date="2015" name="PLoS ONE">
        <title>Comprehensive Evaluation of Toxoplasma gondii VEG and Neospora caninum LIV Genomes with Tachyzoite Stage Transcriptome and Proteome Defines Novel Transcript Features.</title>
        <authorList>
            <person name="Ramaprasad A."/>
            <person name="Mourier T."/>
            <person name="Naeem R."/>
            <person name="Malas T.B."/>
            <person name="Moussa E."/>
            <person name="Panigrahi A."/>
            <person name="Vermont S.J."/>
            <person name="Otto T.D."/>
            <person name="Wastling J."/>
            <person name="Pain A."/>
        </authorList>
    </citation>
    <scope>NUCLEOTIDE SEQUENCE</scope>
    <source>
        <strain evidence="10">VEG</strain>
    </source>
</reference>
<evidence type="ECO:0000313" key="10">
    <source>
        <dbReference type="EMBL" id="CEL73669.1"/>
    </source>
</evidence>
<dbReference type="SUPFAM" id="SSF47203">
    <property type="entry name" value="Acyl-CoA dehydrogenase C-terminal domain-like"/>
    <property type="match status" value="1"/>
</dbReference>
<dbReference type="InterPro" id="IPR006089">
    <property type="entry name" value="Acyl-CoA_DH_CS"/>
</dbReference>
<dbReference type="EMBL" id="LN714496">
    <property type="protein sequence ID" value="CEL73669.1"/>
    <property type="molecule type" value="Genomic_DNA"/>
</dbReference>
<comment type="similarity">
    <text evidence="2 6">Belongs to the acyl-CoA dehydrogenase family.</text>
</comment>
<dbReference type="InterPro" id="IPR009100">
    <property type="entry name" value="AcylCoA_DH/oxidase_NM_dom_sf"/>
</dbReference>
<dbReference type="Pfam" id="PF02771">
    <property type="entry name" value="Acyl-CoA_dh_N"/>
    <property type="match status" value="1"/>
</dbReference>
<dbReference type="PANTHER" id="PTHR43884:SF12">
    <property type="entry name" value="ISOVALERYL-COA DEHYDROGENASE, MITOCHONDRIAL-RELATED"/>
    <property type="match status" value="1"/>
</dbReference>
<evidence type="ECO:0000259" key="9">
    <source>
        <dbReference type="Pfam" id="PF02771"/>
    </source>
</evidence>
<dbReference type="PROSITE" id="PS00073">
    <property type="entry name" value="ACYL_COA_DH_2"/>
    <property type="match status" value="1"/>
</dbReference>
<evidence type="ECO:0000256" key="2">
    <source>
        <dbReference type="ARBA" id="ARBA00009347"/>
    </source>
</evidence>
<dbReference type="InterPro" id="IPR013786">
    <property type="entry name" value="AcylCoA_DH/ox_N"/>
</dbReference>
<evidence type="ECO:0000259" key="7">
    <source>
        <dbReference type="Pfam" id="PF00441"/>
    </source>
</evidence>
<feature type="domain" description="Acyl-CoA dehydrogenase/oxidase C-terminal" evidence="7">
    <location>
        <begin position="248"/>
        <end position="396"/>
    </location>
</feature>
<evidence type="ECO:0000256" key="1">
    <source>
        <dbReference type="ARBA" id="ARBA00001974"/>
    </source>
</evidence>
<evidence type="ECO:0000256" key="6">
    <source>
        <dbReference type="RuleBase" id="RU362125"/>
    </source>
</evidence>
<gene>
    <name evidence="10" type="ORF">BN1205_043860</name>
</gene>
<dbReference type="InterPro" id="IPR009075">
    <property type="entry name" value="AcylCo_DH/oxidase_C"/>
</dbReference>
<keyword evidence="3 6" id="KW-0285">Flavoprotein</keyword>
<evidence type="ECO:0000256" key="3">
    <source>
        <dbReference type="ARBA" id="ARBA00022630"/>
    </source>
</evidence>
<dbReference type="GO" id="GO:0006552">
    <property type="term" value="P:L-leucine catabolic process"/>
    <property type="evidence" value="ECO:0007669"/>
    <property type="project" value="TreeGrafter"/>
</dbReference>
<dbReference type="AlphaFoldDB" id="A0A0F7UXE1"/>
<dbReference type="GO" id="GO:0008470">
    <property type="term" value="F:3-methylbutanoyl-CoA dehydrogenase activity"/>
    <property type="evidence" value="ECO:0007669"/>
    <property type="project" value="TreeGrafter"/>
</dbReference>
<dbReference type="PANTHER" id="PTHR43884">
    <property type="entry name" value="ACYL-COA DEHYDROGENASE"/>
    <property type="match status" value="1"/>
</dbReference>
<feature type="domain" description="Acyl-CoA dehydrogenase/oxidase N-terminal" evidence="9">
    <location>
        <begin position="21"/>
        <end position="126"/>
    </location>
</feature>
<dbReference type="FunFam" id="2.40.110.10:FF:000002">
    <property type="entry name" value="Acyl-CoA dehydrogenase fadE12"/>
    <property type="match status" value="1"/>
</dbReference>
<dbReference type="InterPro" id="IPR036250">
    <property type="entry name" value="AcylCo_DH-like_C"/>
</dbReference>
<accession>A0A0F7UXE1</accession>
<dbReference type="FunFam" id="1.20.140.10:FF:000003">
    <property type="entry name" value="isovaleryl-CoA dehydrogenase, mitochondrial"/>
    <property type="match status" value="1"/>
</dbReference>
<dbReference type="Gene3D" id="2.40.110.10">
    <property type="entry name" value="Butyryl-CoA Dehydrogenase, subunit A, domain 2"/>
    <property type="match status" value="1"/>
</dbReference>
<name>A0A0F7UXE1_TOXGV</name>
<dbReference type="Gene3D" id="1.20.140.10">
    <property type="entry name" value="Butyryl-CoA Dehydrogenase, subunit A, domain 3"/>
    <property type="match status" value="1"/>
</dbReference>
<dbReference type="InterPro" id="IPR006091">
    <property type="entry name" value="Acyl-CoA_Oxase/DH_mid-dom"/>
</dbReference>
<sequence length="409" mass="44474">MTLIGNRCWPGRDTSLEMFTLQQYVRGVARKEIAPYATKWDKENSFPKHLFPLIGSFGLLGPTAPEDHGGLGLDFLSHVIIMEEISRASAGIGLSYGAHSNLCINQITRWGTPEQQGRLLPGLIRGNAVGALAMSEPEAGSDVMGMRSQATRNEDGSYTLRGSKSWITNGTLADVIIVYAKETTEEIQEVPAKAGSSRSVTAVIVENGMDGLTRGKKLDKLGMRCSETCALYFDDIRIPPQNILGTTGDGAKILMSGLDSERLVLAAGPLGIMAACLDVVLPYINHRQQFGQPVANFQLMQGKLADVYSAFITHRAFLYSVARSYSEGSAGRADCASSILCCAEKATQVALDTIQMLGGNGYTNEYPAGRLLRDSKLYEIGAGTSEIRRMLIARELNTRFREGNLDWDF</sequence>
<dbReference type="GO" id="GO:0050660">
    <property type="term" value="F:flavin adenine dinucleotide binding"/>
    <property type="evidence" value="ECO:0007669"/>
    <property type="project" value="InterPro"/>
</dbReference>
<keyword evidence="4 6" id="KW-0274">FAD</keyword>
<comment type="cofactor">
    <cofactor evidence="1 6">
        <name>FAD</name>
        <dbReference type="ChEBI" id="CHEBI:57692"/>
    </cofactor>
</comment>
<evidence type="ECO:0000256" key="4">
    <source>
        <dbReference type="ARBA" id="ARBA00022827"/>
    </source>
</evidence>
<evidence type="ECO:0000259" key="8">
    <source>
        <dbReference type="Pfam" id="PF02770"/>
    </source>
</evidence>
<organism evidence="10">
    <name type="scientific">Toxoplasma gondii (strain ATCC 50861 / VEG)</name>
    <dbReference type="NCBI Taxonomy" id="432359"/>
    <lineage>
        <taxon>Eukaryota</taxon>
        <taxon>Sar</taxon>
        <taxon>Alveolata</taxon>
        <taxon>Apicomplexa</taxon>
        <taxon>Conoidasida</taxon>
        <taxon>Coccidia</taxon>
        <taxon>Eucoccidiorida</taxon>
        <taxon>Eimeriorina</taxon>
        <taxon>Sarcocystidae</taxon>
        <taxon>Toxoplasma</taxon>
    </lineage>
</organism>
<dbReference type="SUPFAM" id="SSF56645">
    <property type="entry name" value="Acyl-CoA dehydrogenase NM domain-like"/>
    <property type="match status" value="1"/>
</dbReference>
<evidence type="ECO:0000256" key="5">
    <source>
        <dbReference type="ARBA" id="ARBA00023002"/>
    </source>
</evidence>
<dbReference type="Pfam" id="PF00441">
    <property type="entry name" value="Acyl-CoA_dh_1"/>
    <property type="match status" value="1"/>
</dbReference>
<dbReference type="Gene3D" id="1.10.540.10">
    <property type="entry name" value="Acyl-CoA dehydrogenase/oxidase, N-terminal domain"/>
    <property type="match status" value="1"/>
</dbReference>
<feature type="domain" description="Acyl-CoA oxidase/dehydrogenase middle" evidence="8">
    <location>
        <begin position="131"/>
        <end position="235"/>
    </location>
</feature>
<proteinExistence type="inferred from homology"/>
<keyword evidence="5 6" id="KW-0560">Oxidoreductase</keyword>
<dbReference type="FunFam" id="1.10.540.10:FF:000007">
    <property type="entry name" value="Isovaleryl-CoA dehydrogenase, mitochondrial"/>
    <property type="match status" value="1"/>
</dbReference>
<dbReference type="PROSITE" id="PS00072">
    <property type="entry name" value="ACYL_COA_DH_1"/>
    <property type="match status" value="1"/>
</dbReference>
<dbReference type="InterPro" id="IPR037069">
    <property type="entry name" value="AcylCoA_DH/ox_N_sf"/>
</dbReference>